<reference evidence="2 3" key="1">
    <citation type="journal article" date="2016" name="Front. Microbiol.">
        <title>Genome and transcriptome sequences reveal the specific parasitism of the nematophagous Purpureocillium lilacinum 36-1.</title>
        <authorList>
            <person name="Xie J."/>
            <person name="Li S."/>
            <person name="Mo C."/>
            <person name="Xiao X."/>
            <person name="Peng D."/>
            <person name="Wang G."/>
            <person name="Xiao Y."/>
        </authorList>
    </citation>
    <scope>NUCLEOTIDE SEQUENCE [LARGE SCALE GENOMIC DNA]</scope>
    <source>
        <strain evidence="2 3">36-1</strain>
    </source>
</reference>
<feature type="region of interest" description="Disordered" evidence="1">
    <location>
        <begin position="650"/>
        <end position="681"/>
    </location>
</feature>
<feature type="compositionally biased region" description="Polar residues" evidence="1">
    <location>
        <begin position="741"/>
        <end position="750"/>
    </location>
</feature>
<evidence type="ECO:0000313" key="2">
    <source>
        <dbReference type="EMBL" id="PWI70537.1"/>
    </source>
</evidence>
<evidence type="ECO:0000313" key="3">
    <source>
        <dbReference type="Proteomes" id="UP000245956"/>
    </source>
</evidence>
<sequence length="926" mass="100395">MGPSARSAGLRKREESSTKRSLRPVEHGGEGGSIALIIFTLPAKWPSLIELANSATRRASGQGGKPLPHLRYQSVQSERTSTKRPPGDSPHNLHSLPTLDSRNEPRPVSPIRPPVALRYFVRYTCRKIGPHRMARGSPQLRSPHPNNHAATCASTSTPPHETSMWKAGIAMEKVDSASPTPQSSRVLEGFWVKPPPQTAPCRPKQVLLFALSRSWSMIGLAVSLTVTECTHADEHECLWHAAHSAPRWDTLVLDLALFVSHEARPSNSPTTQTQYLPDKLFGRSGKLRLTATAKYMHQVHIYITCRYGTPDAGPLIFRRADFTSSEFLDSTFHGLPVLTLSASTALYGNGRPRSLCCVGSCYGNVVSNAVTTCWFMWHNCRLFDIGMSLLLAADRTHIEQEGRSVARANLDPARFSYPSSRRGQSPTTRQQMHPLLAAWGPNYWQCIPAGRGSPGRWQKRISYRRLFEYLVWVPGLGLLRDAHSGSGPRPSANHYSKGLGTGETFDSSESALHKIRACETKHFGDDALHRDIRSTLTLTRTSLHDQREASRLHTKPSFNEARTAVAFLVNVSRGVDSGGGGLAWSGHDVRSASWWCGHMSRRVRFERHCHTVASVHRLAPAPGRQFRIRSTAGGVLHELDEILTRRLASGGGTRHAAQISSQSGESWCSTRPPEDPKAEGSTTEILLESVAGVRDTDSAPDWPGVDGITMGGLANDGAIEGTPAWSAGGSPSPRSRMSGQMARTGSTSMPSPVWPRRAELGAGSPSWGKRRGPVSAADYQIASGAGDTAGHLVYRLLYRRPCIVGAVSSGGIEVSKAGRRGTQGWHPALRHEMAAKRVGNGWRQGTDGRVEQPRIQGRAAMFNANANATARARQGPSGKHQGSSVEMLHRPASAIASIPGPVQVPSSIGSAHDRGPARQDAAGAES</sequence>
<accession>A0A2U3E7T8</accession>
<comment type="caution">
    <text evidence="2">The sequence shown here is derived from an EMBL/GenBank/DDBJ whole genome shotgun (WGS) entry which is preliminary data.</text>
</comment>
<feature type="compositionally biased region" description="Basic and acidic residues" evidence="1">
    <location>
        <begin position="11"/>
        <end position="29"/>
    </location>
</feature>
<feature type="compositionally biased region" description="Polar residues" evidence="1">
    <location>
        <begin position="658"/>
        <end position="669"/>
    </location>
</feature>
<feature type="compositionally biased region" description="Low complexity" evidence="1">
    <location>
        <begin position="723"/>
        <end position="739"/>
    </location>
</feature>
<feature type="region of interest" description="Disordered" evidence="1">
    <location>
        <begin position="720"/>
        <end position="771"/>
    </location>
</feature>
<evidence type="ECO:0000256" key="1">
    <source>
        <dbReference type="SAM" id="MobiDB-lite"/>
    </source>
</evidence>
<protein>
    <submittedName>
        <fullName evidence="2">Uncharacterized protein</fullName>
    </submittedName>
</protein>
<feature type="compositionally biased region" description="Polar residues" evidence="1">
    <location>
        <begin position="144"/>
        <end position="160"/>
    </location>
</feature>
<gene>
    <name evidence="2" type="ORF">PCL_12936</name>
</gene>
<feature type="region of interest" description="Disordered" evidence="1">
    <location>
        <begin position="135"/>
        <end position="162"/>
    </location>
</feature>
<dbReference type="EMBL" id="LCWV01000009">
    <property type="protein sequence ID" value="PWI70537.1"/>
    <property type="molecule type" value="Genomic_DNA"/>
</dbReference>
<name>A0A2U3E7T8_PURLI</name>
<proteinExistence type="predicted"/>
<feature type="region of interest" description="Disordered" evidence="1">
    <location>
        <begin position="897"/>
        <end position="926"/>
    </location>
</feature>
<dbReference type="Proteomes" id="UP000245956">
    <property type="component" value="Unassembled WGS sequence"/>
</dbReference>
<dbReference type="AlphaFoldDB" id="A0A2U3E7T8"/>
<organism evidence="2 3">
    <name type="scientific">Purpureocillium lilacinum</name>
    <name type="common">Paecilomyces lilacinus</name>
    <dbReference type="NCBI Taxonomy" id="33203"/>
    <lineage>
        <taxon>Eukaryota</taxon>
        <taxon>Fungi</taxon>
        <taxon>Dikarya</taxon>
        <taxon>Ascomycota</taxon>
        <taxon>Pezizomycotina</taxon>
        <taxon>Sordariomycetes</taxon>
        <taxon>Hypocreomycetidae</taxon>
        <taxon>Hypocreales</taxon>
        <taxon>Ophiocordycipitaceae</taxon>
        <taxon>Purpureocillium</taxon>
    </lineage>
</organism>
<feature type="region of interest" description="Disordered" evidence="1">
    <location>
        <begin position="57"/>
        <end position="110"/>
    </location>
</feature>
<feature type="region of interest" description="Disordered" evidence="1">
    <location>
        <begin position="1"/>
        <end position="29"/>
    </location>
</feature>